<dbReference type="Proteomes" id="UP000008064">
    <property type="component" value="Unassembled WGS sequence"/>
</dbReference>
<dbReference type="OrthoDB" id="2635882at2759"/>
<dbReference type="GeneID" id="18816575"/>
<accession>F8NW96</accession>
<dbReference type="AlphaFoldDB" id="F8NW96"/>
<organism>
    <name type="scientific">Serpula lacrymans var. lacrymans (strain S7.9)</name>
    <name type="common">Dry rot fungus</name>
    <dbReference type="NCBI Taxonomy" id="578457"/>
    <lineage>
        <taxon>Eukaryota</taxon>
        <taxon>Fungi</taxon>
        <taxon>Dikarya</taxon>
        <taxon>Basidiomycota</taxon>
        <taxon>Agaricomycotina</taxon>
        <taxon>Agaricomycetes</taxon>
        <taxon>Agaricomycetidae</taxon>
        <taxon>Boletales</taxon>
        <taxon>Coniophorineae</taxon>
        <taxon>Serpulaceae</taxon>
        <taxon>Serpula</taxon>
    </lineage>
</organism>
<proteinExistence type="predicted"/>
<sequence>MSWLKSRDWSSGIEYSNLFHSGLRAISLRPRARRNSSILSSSPEKPSRRSSVISFSSRFLKRSDSSVKSSPCNTPEVISHAPRSEKALRPRPSSMFIRGTKDLAEQLWVAGGNVFSSYDVKNYVPRNSPPNLESIDPFSSSPGSRSFFVSLSDSTSSPKGESFLSLSSTSPAPDGLYHPLPLRERPISIQTMPLPSRRSSIQYRPVDTWERFDAAWMLEESSPSLDPQEDEGGIEVLNLNGDDDWRQFHVDWLQNGPGFQISRDV</sequence>
<name>F8NW96_SERL9</name>
<dbReference type="EMBL" id="GL945434">
    <property type="protein sequence ID" value="EGO24975.1"/>
    <property type="molecule type" value="Genomic_DNA"/>
</dbReference>
<evidence type="ECO:0000313" key="2">
    <source>
        <dbReference type="EMBL" id="EGO24975.1"/>
    </source>
</evidence>
<feature type="region of interest" description="Disordered" evidence="1">
    <location>
        <begin position="64"/>
        <end position="92"/>
    </location>
</feature>
<gene>
    <name evidence="2" type="ORF">SERLADRAFT_449690</name>
</gene>
<evidence type="ECO:0000256" key="1">
    <source>
        <dbReference type="SAM" id="MobiDB-lite"/>
    </source>
</evidence>
<dbReference type="HOGENOM" id="CLU_1030755_0_0_1"/>
<dbReference type="RefSeq" id="XP_007318994.1">
    <property type="nucleotide sequence ID" value="XM_007318932.1"/>
</dbReference>
<dbReference type="KEGG" id="sla:SERLADRAFT_449690"/>
<protein>
    <submittedName>
        <fullName evidence="2">Uncharacterized protein</fullName>
    </submittedName>
</protein>
<reference evidence="2" key="1">
    <citation type="submission" date="2011-04" db="EMBL/GenBank/DDBJ databases">
        <title>Evolution of plant cell wall degrading machinery underlies the functional diversity of forest fungi.</title>
        <authorList>
            <consortium name="US DOE Joint Genome Institute (JGI-PGF)"/>
            <person name="Eastwood D.C."/>
            <person name="Floudas D."/>
            <person name="Binder M."/>
            <person name="Majcherczyk A."/>
            <person name="Schneider P."/>
            <person name="Aerts A."/>
            <person name="Asiegbu F.O."/>
            <person name="Baker S.E."/>
            <person name="Barry K."/>
            <person name="Bendiksby M."/>
            <person name="Blumentritt M."/>
            <person name="Coutinho P.M."/>
            <person name="Cullen D."/>
            <person name="Cullen D."/>
            <person name="Gathman A."/>
            <person name="Goodell B."/>
            <person name="Henrissat B."/>
            <person name="Ihrmark K."/>
            <person name="Kauserud H."/>
            <person name="Kohler A."/>
            <person name="LaButti K."/>
            <person name="Lapidus A."/>
            <person name="Lavin J.L."/>
            <person name="Lee Y.-H."/>
            <person name="Lindquist E."/>
            <person name="Lilly W."/>
            <person name="Lucas S."/>
            <person name="Morin E."/>
            <person name="Murat C."/>
            <person name="Oguiza J.A."/>
            <person name="Park J."/>
            <person name="Pisabarro A.G."/>
            <person name="Riley R."/>
            <person name="Rosling A."/>
            <person name="Salamov A."/>
            <person name="Schmidt O."/>
            <person name="Schmutz J."/>
            <person name="Skrede I."/>
            <person name="Stenlid J."/>
            <person name="Wiebenga A."/>
            <person name="Xie X."/>
            <person name="Kues U."/>
            <person name="Hibbett D.S."/>
            <person name="Hoffmeister D."/>
            <person name="Hogberg N."/>
            <person name="Martin F."/>
            <person name="Grigoriev I.V."/>
            <person name="Watkinson S.C."/>
        </authorList>
    </citation>
    <scope>NUCLEOTIDE SEQUENCE</scope>
    <source>
        <strain evidence="2">S7.9</strain>
    </source>
</reference>
<feature type="region of interest" description="Disordered" evidence="1">
    <location>
        <begin position="149"/>
        <end position="170"/>
    </location>
</feature>